<name>A0A3S9B5C1_9HYPH</name>
<dbReference type="Pfam" id="PF08904">
    <property type="entry name" value="EipB_like"/>
    <property type="match status" value="1"/>
</dbReference>
<dbReference type="Proteomes" id="UP000268192">
    <property type="component" value="Chromosome"/>
</dbReference>
<protein>
    <submittedName>
        <fullName evidence="2">DUF1849 family protein</fullName>
    </submittedName>
</protein>
<feature type="signal peptide" evidence="1">
    <location>
        <begin position="1"/>
        <end position="26"/>
    </location>
</feature>
<gene>
    <name evidence="2" type="ORF">D5400_13240</name>
</gene>
<dbReference type="InterPro" id="IPR015000">
    <property type="entry name" value="EipB-like"/>
</dbReference>
<evidence type="ECO:0000256" key="1">
    <source>
        <dbReference type="SAM" id="SignalP"/>
    </source>
</evidence>
<dbReference type="AlphaFoldDB" id="A0A3S9B5C1"/>
<accession>A0A3S9B5C1</accession>
<organism evidence="2 3">
    <name type="scientific">Georhizobium profundi</name>
    <dbReference type="NCBI Taxonomy" id="2341112"/>
    <lineage>
        <taxon>Bacteria</taxon>
        <taxon>Pseudomonadati</taxon>
        <taxon>Pseudomonadota</taxon>
        <taxon>Alphaproteobacteria</taxon>
        <taxon>Hyphomicrobiales</taxon>
        <taxon>Rhizobiaceae</taxon>
        <taxon>Georhizobium</taxon>
    </lineage>
</organism>
<keyword evidence="3" id="KW-1185">Reference proteome</keyword>
<reference evidence="2 3" key="1">
    <citation type="submission" date="2018-09" db="EMBL/GenBank/DDBJ databases">
        <title>Marinorhizobium profundi gen. nov., sp. nov., isolated from a deep-sea sediment sample from the New Britain Trench and proposal of Marinorhizobiaceae fam. nov. in the order Rhizobiales of the class Alphaproteobacteria.</title>
        <authorList>
            <person name="Cao J."/>
        </authorList>
    </citation>
    <scope>NUCLEOTIDE SEQUENCE [LARGE SCALE GENOMIC DNA]</scope>
    <source>
        <strain evidence="2 3">WS11</strain>
    </source>
</reference>
<dbReference type="RefSeq" id="WP_126013256.1">
    <property type="nucleotide sequence ID" value="NZ_CP032509.1"/>
</dbReference>
<dbReference type="EMBL" id="CP032509">
    <property type="protein sequence ID" value="AZN72107.1"/>
    <property type="molecule type" value="Genomic_DNA"/>
</dbReference>
<evidence type="ECO:0000313" key="2">
    <source>
        <dbReference type="EMBL" id="AZN72107.1"/>
    </source>
</evidence>
<dbReference type="KEGG" id="abaw:D5400_13240"/>
<proteinExistence type="predicted"/>
<dbReference type="OrthoDB" id="9815514at2"/>
<feature type="chain" id="PRO_5019582357" evidence="1">
    <location>
        <begin position="27"/>
        <end position="275"/>
    </location>
</feature>
<evidence type="ECO:0000313" key="3">
    <source>
        <dbReference type="Proteomes" id="UP000268192"/>
    </source>
</evidence>
<sequence length="275" mass="30116">MAFGSAAALAGLLSTTALSIAQPAGAAALVPHRAVYDLELANSEERSGISGVYGRMVYEMNGSACDGFTVNFRFVTRIDTDEFSRVTDQQTTTYEDLRAGTFEFVNRSFVDDTLDSETRGSARRTDDAIDVEMEAPQQISLALDRALFPTDHMIELIAKAKAGERFYQSHIYDGSDDGDKIMLTTTVIGEPREPSAQDAEAKQAGPFANDTAWPVTIAYFNEAESGDEVPEYQISFKLYENGLTRDLEMDYGDFALRGTLAGLEVFDAKECAEQP</sequence>
<keyword evidence="1" id="KW-0732">Signal</keyword>